<dbReference type="RefSeq" id="WP_229663539.1">
    <property type="nucleotide sequence ID" value="NZ_BMIL01000003.1"/>
</dbReference>
<dbReference type="Pfam" id="PF00072">
    <property type="entry name" value="Response_reg"/>
    <property type="match status" value="1"/>
</dbReference>
<evidence type="ECO:0000313" key="5">
    <source>
        <dbReference type="Proteomes" id="UP000651668"/>
    </source>
</evidence>
<sequence length="140" mass="15702">MLISNMIRRIHVLEDDSDIRDVIEYLLKDEGYELQLSSSFSELKSKLKDSLPDLFLVDVMLPDGNGIEICTDLKNDMFTKHIPVIVMSANPRSKELSTQASADDYISKPFDVDDVVKRIDQLLDKKGTKANPGSTANEIA</sequence>
<proteinExistence type="predicted"/>
<feature type="domain" description="Response regulatory" evidence="3">
    <location>
        <begin position="9"/>
        <end position="123"/>
    </location>
</feature>
<dbReference type="InterPro" id="IPR050595">
    <property type="entry name" value="Bact_response_regulator"/>
</dbReference>
<keyword evidence="1 2" id="KW-0597">Phosphoprotein</keyword>
<dbReference type="SMART" id="SM00448">
    <property type="entry name" value="REC"/>
    <property type="match status" value="1"/>
</dbReference>
<evidence type="ECO:0000313" key="4">
    <source>
        <dbReference type="EMBL" id="GGC60492.1"/>
    </source>
</evidence>
<reference evidence="4" key="2">
    <citation type="submission" date="2020-09" db="EMBL/GenBank/DDBJ databases">
        <authorList>
            <person name="Sun Q."/>
            <person name="Zhou Y."/>
        </authorList>
    </citation>
    <scope>NUCLEOTIDE SEQUENCE</scope>
    <source>
        <strain evidence="4">CGMCC 1.15343</strain>
    </source>
</reference>
<dbReference type="Proteomes" id="UP000651668">
    <property type="component" value="Unassembled WGS sequence"/>
</dbReference>
<keyword evidence="5" id="KW-1185">Reference proteome</keyword>
<feature type="modified residue" description="4-aspartylphosphate" evidence="2">
    <location>
        <position position="58"/>
    </location>
</feature>
<organism evidence="4 5">
    <name type="scientific">Pedobacter quisquiliarum</name>
    <dbReference type="NCBI Taxonomy" id="1834438"/>
    <lineage>
        <taxon>Bacteria</taxon>
        <taxon>Pseudomonadati</taxon>
        <taxon>Bacteroidota</taxon>
        <taxon>Sphingobacteriia</taxon>
        <taxon>Sphingobacteriales</taxon>
        <taxon>Sphingobacteriaceae</taxon>
        <taxon>Pedobacter</taxon>
    </lineage>
</organism>
<dbReference type="Gene3D" id="3.40.50.2300">
    <property type="match status" value="1"/>
</dbReference>
<evidence type="ECO:0000256" key="1">
    <source>
        <dbReference type="ARBA" id="ARBA00022553"/>
    </source>
</evidence>
<evidence type="ECO:0000259" key="3">
    <source>
        <dbReference type="PROSITE" id="PS50110"/>
    </source>
</evidence>
<dbReference type="SUPFAM" id="SSF52172">
    <property type="entry name" value="CheY-like"/>
    <property type="match status" value="1"/>
</dbReference>
<dbReference type="PANTHER" id="PTHR44591">
    <property type="entry name" value="STRESS RESPONSE REGULATOR PROTEIN 1"/>
    <property type="match status" value="1"/>
</dbReference>
<reference evidence="4" key="1">
    <citation type="journal article" date="2014" name="Int. J. Syst. Evol. Microbiol.">
        <title>Complete genome sequence of Corynebacterium casei LMG S-19264T (=DSM 44701T), isolated from a smear-ripened cheese.</title>
        <authorList>
            <consortium name="US DOE Joint Genome Institute (JGI-PGF)"/>
            <person name="Walter F."/>
            <person name="Albersmeier A."/>
            <person name="Kalinowski J."/>
            <person name="Ruckert C."/>
        </authorList>
    </citation>
    <scope>NUCLEOTIDE SEQUENCE</scope>
    <source>
        <strain evidence="4">CGMCC 1.15343</strain>
    </source>
</reference>
<dbReference type="GO" id="GO:0000160">
    <property type="term" value="P:phosphorelay signal transduction system"/>
    <property type="evidence" value="ECO:0007669"/>
    <property type="project" value="InterPro"/>
</dbReference>
<dbReference type="InterPro" id="IPR011006">
    <property type="entry name" value="CheY-like_superfamily"/>
</dbReference>
<dbReference type="PROSITE" id="PS50110">
    <property type="entry name" value="RESPONSE_REGULATORY"/>
    <property type="match status" value="1"/>
</dbReference>
<protein>
    <recommendedName>
        <fullName evidence="3">Response regulatory domain-containing protein</fullName>
    </recommendedName>
</protein>
<dbReference type="EMBL" id="BMIL01000003">
    <property type="protein sequence ID" value="GGC60492.1"/>
    <property type="molecule type" value="Genomic_DNA"/>
</dbReference>
<gene>
    <name evidence="4" type="ORF">GCM10011387_12640</name>
</gene>
<dbReference type="InterPro" id="IPR001789">
    <property type="entry name" value="Sig_transdc_resp-reg_receiver"/>
</dbReference>
<evidence type="ECO:0000256" key="2">
    <source>
        <dbReference type="PROSITE-ProRule" id="PRU00169"/>
    </source>
</evidence>
<dbReference type="AlphaFoldDB" id="A0A916U4M1"/>
<name>A0A916U4M1_9SPHI</name>
<comment type="caution">
    <text evidence="4">The sequence shown here is derived from an EMBL/GenBank/DDBJ whole genome shotgun (WGS) entry which is preliminary data.</text>
</comment>
<accession>A0A916U4M1</accession>
<dbReference type="PANTHER" id="PTHR44591:SF3">
    <property type="entry name" value="RESPONSE REGULATORY DOMAIN-CONTAINING PROTEIN"/>
    <property type="match status" value="1"/>
</dbReference>